<sequence length="92" mass="10989">MVNNNQKRFNMSRNMIRTLNNKILQNKTNNHSDFFQKSVRLYICQKKREEIKEKLKSGYQEMGKLNREMADEGLINLCETFNCYEDSLAECD</sequence>
<dbReference type="Gene3D" id="1.10.1220.10">
    <property type="entry name" value="Met repressor-like"/>
    <property type="match status" value="1"/>
</dbReference>
<name>A0A931FAW3_9FIRM</name>
<dbReference type="InterPro" id="IPR013321">
    <property type="entry name" value="Arc_rbn_hlx_hlx"/>
</dbReference>
<evidence type="ECO:0000313" key="1">
    <source>
        <dbReference type="EMBL" id="MBF8438059.1"/>
    </source>
</evidence>
<protein>
    <submittedName>
        <fullName evidence="1">CopG family transcriptional regulator</fullName>
    </submittedName>
</protein>
<dbReference type="RefSeq" id="WP_270455157.1">
    <property type="nucleotide sequence ID" value="NZ_JADPIE010000009.1"/>
</dbReference>
<proteinExistence type="predicted"/>
<organism evidence="1 2">
    <name type="scientific">Halonatronomonas betaini</name>
    <dbReference type="NCBI Taxonomy" id="2778430"/>
    <lineage>
        <taxon>Bacteria</taxon>
        <taxon>Bacillati</taxon>
        <taxon>Bacillota</taxon>
        <taxon>Clostridia</taxon>
        <taxon>Halanaerobiales</taxon>
        <taxon>Halarsenatibacteraceae</taxon>
        <taxon>Halonatronomonas</taxon>
    </lineage>
</organism>
<comment type="caution">
    <text evidence="1">The sequence shown here is derived from an EMBL/GenBank/DDBJ whole genome shotgun (WGS) entry which is preliminary data.</text>
</comment>
<dbReference type="Proteomes" id="UP000621436">
    <property type="component" value="Unassembled WGS sequence"/>
</dbReference>
<dbReference type="AlphaFoldDB" id="A0A931FAW3"/>
<accession>A0A931FAW3</accession>
<evidence type="ECO:0000313" key="2">
    <source>
        <dbReference type="Proteomes" id="UP000621436"/>
    </source>
</evidence>
<gene>
    <name evidence="1" type="ORF">I0Q91_13285</name>
</gene>
<dbReference type="GO" id="GO:0006355">
    <property type="term" value="P:regulation of DNA-templated transcription"/>
    <property type="evidence" value="ECO:0007669"/>
    <property type="project" value="InterPro"/>
</dbReference>
<dbReference type="EMBL" id="JADPIE010000009">
    <property type="protein sequence ID" value="MBF8438059.1"/>
    <property type="molecule type" value="Genomic_DNA"/>
</dbReference>
<keyword evidence="2" id="KW-1185">Reference proteome</keyword>
<reference evidence="1" key="1">
    <citation type="submission" date="2020-11" db="EMBL/GenBank/DDBJ databases">
        <title>Halonatronomonas betainensis gen. nov., sp. nov. a novel haloalkaliphilic representative of the family Halanaerobiacae capable of betaine degradation.</title>
        <authorList>
            <person name="Boltyanskaya Y."/>
            <person name="Kevbrin V."/>
            <person name="Detkova E."/>
            <person name="Grouzdev D.S."/>
            <person name="Koziaeva V."/>
            <person name="Zhilina T."/>
        </authorList>
    </citation>
    <scope>NUCLEOTIDE SEQUENCE</scope>
    <source>
        <strain evidence="1">Z-7014</strain>
    </source>
</reference>